<accession>A0ACA9Q7H5</accession>
<evidence type="ECO:0000313" key="1">
    <source>
        <dbReference type="EMBL" id="CAG8736222.1"/>
    </source>
</evidence>
<evidence type="ECO:0000313" key="2">
    <source>
        <dbReference type="Proteomes" id="UP000789366"/>
    </source>
</evidence>
<reference evidence="1" key="1">
    <citation type="submission" date="2021-06" db="EMBL/GenBank/DDBJ databases">
        <authorList>
            <person name="Kallberg Y."/>
            <person name="Tangrot J."/>
            <person name="Rosling A."/>
        </authorList>
    </citation>
    <scope>NUCLEOTIDE SEQUENCE</scope>
    <source>
        <strain evidence="1">28 12/20/2015</strain>
    </source>
</reference>
<dbReference type="Proteomes" id="UP000789366">
    <property type="component" value="Unassembled WGS sequence"/>
</dbReference>
<sequence length="97" mass="11722">DSETPNIWWSSIEDSFLKNKDYLAQLASKLFSIILHTAGCEHVWSRLDWLYRKRRNKLALYKIKNMHKLSSYYYSYAKNELPYYSIEKSDSEIYEIL</sequence>
<feature type="non-terminal residue" evidence="1">
    <location>
        <position position="1"/>
    </location>
</feature>
<proteinExistence type="predicted"/>
<gene>
    <name evidence="1" type="ORF">SPELUC_LOCUS13460</name>
</gene>
<name>A0ACA9Q7H5_9GLOM</name>
<protein>
    <submittedName>
        <fullName evidence="1">13701_t:CDS:1</fullName>
    </submittedName>
</protein>
<comment type="caution">
    <text evidence="1">The sequence shown here is derived from an EMBL/GenBank/DDBJ whole genome shotgun (WGS) entry which is preliminary data.</text>
</comment>
<dbReference type="EMBL" id="CAJVPW010035711">
    <property type="protein sequence ID" value="CAG8736222.1"/>
    <property type="molecule type" value="Genomic_DNA"/>
</dbReference>
<organism evidence="1 2">
    <name type="scientific">Cetraspora pellucida</name>
    <dbReference type="NCBI Taxonomy" id="1433469"/>
    <lineage>
        <taxon>Eukaryota</taxon>
        <taxon>Fungi</taxon>
        <taxon>Fungi incertae sedis</taxon>
        <taxon>Mucoromycota</taxon>
        <taxon>Glomeromycotina</taxon>
        <taxon>Glomeromycetes</taxon>
        <taxon>Diversisporales</taxon>
        <taxon>Gigasporaceae</taxon>
        <taxon>Cetraspora</taxon>
    </lineage>
</organism>
<keyword evidence="2" id="KW-1185">Reference proteome</keyword>
<feature type="non-terminal residue" evidence="1">
    <location>
        <position position="97"/>
    </location>
</feature>